<evidence type="ECO:0000256" key="1">
    <source>
        <dbReference type="SAM" id="SignalP"/>
    </source>
</evidence>
<dbReference type="PANTHER" id="PTHR34406:SF1">
    <property type="entry name" value="PROTEIN YCEI"/>
    <property type="match status" value="1"/>
</dbReference>
<dbReference type="InterPro" id="IPR036761">
    <property type="entry name" value="TTHA0802/YceI-like_sf"/>
</dbReference>
<dbReference type="InterPro" id="IPR007372">
    <property type="entry name" value="Lipid/polyisoprenoid-bd_YceI"/>
</dbReference>
<dbReference type="RefSeq" id="WP_188771604.1">
    <property type="nucleotide sequence ID" value="NZ_BMKK01000024.1"/>
</dbReference>
<reference evidence="3" key="2">
    <citation type="submission" date="2020-09" db="EMBL/GenBank/DDBJ databases">
        <authorList>
            <person name="Sun Q."/>
            <person name="Zhou Y."/>
        </authorList>
    </citation>
    <scope>NUCLEOTIDE SEQUENCE</scope>
    <source>
        <strain evidence="3">CGMCC 1.15958</strain>
    </source>
</reference>
<dbReference type="EMBL" id="BMKK01000024">
    <property type="protein sequence ID" value="GGD83730.1"/>
    <property type="molecule type" value="Genomic_DNA"/>
</dbReference>
<dbReference type="AlphaFoldDB" id="A0A916ZA30"/>
<sequence length="187" mass="20091">MKKITVLAIALLASVASFAQKWSLDKAHAKMTFTVTHLMMSEVDGVFKSFDATITSSKEDFSDAVFELTADMKQVTTNQEMRDGHLQKADMFDTEKFPTLTFKSTGIAPAGPKKYKLTGNLTMKGVTKPVTLDLTLVGTGAARDGKKLVGFKATGTVKRTDFGVGAMPGAVVAEDVELRASGEFKAN</sequence>
<reference evidence="3" key="1">
    <citation type="journal article" date="2014" name="Int. J. Syst. Evol. Microbiol.">
        <title>Complete genome sequence of Corynebacterium casei LMG S-19264T (=DSM 44701T), isolated from a smear-ripened cheese.</title>
        <authorList>
            <consortium name="US DOE Joint Genome Institute (JGI-PGF)"/>
            <person name="Walter F."/>
            <person name="Albersmeier A."/>
            <person name="Kalinowski J."/>
            <person name="Ruckert C."/>
        </authorList>
    </citation>
    <scope>NUCLEOTIDE SEQUENCE</scope>
    <source>
        <strain evidence="3">CGMCC 1.15958</strain>
    </source>
</reference>
<feature type="chain" id="PRO_5037387977" evidence="1">
    <location>
        <begin position="20"/>
        <end position="187"/>
    </location>
</feature>
<evidence type="ECO:0000313" key="4">
    <source>
        <dbReference type="Proteomes" id="UP000609064"/>
    </source>
</evidence>
<organism evidence="3 4">
    <name type="scientific">Emticicia aquatilis</name>
    <dbReference type="NCBI Taxonomy" id="1537369"/>
    <lineage>
        <taxon>Bacteria</taxon>
        <taxon>Pseudomonadati</taxon>
        <taxon>Bacteroidota</taxon>
        <taxon>Cytophagia</taxon>
        <taxon>Cytophagales</taxon>
        <taxon>Leadbetterellaceae</taxon>
        <taxon>Emticicia</taxon>
    </lineage>
</organism>
<keyword evidence="4" id="KW-1185">Reference proteome</keyword>
<proteinExistence type="predicted"/>
<dbReference type="SMART" id="SM00867">
    <property type="entry name" value="YceI"/>
    <property type="match status" value="1"/>
</dbReference>
<evidence type="ECO:0000313" key="3">
    <source>
        <dbReference type="EMBL" id="GGD83730.1"/>
    </source>
</evidence>
<dbReference type="Proteomes" id="UP000609064">
    <property type="component" value="Unassembled WGS sequence"/>
</dbReference>
<gene>
    <name evidence="3" type="ORF">GCM10011514_54740</name>
</gene>
<feature type="signal peptide" evidence="1">
    <location>
        <begin position="1"/>
        <end position="19"/>
    </location>
</feature>
<comment type="caution">
    <text evidence="3">The sequence shown here is derived from an EMBL/GenBank/DDBJ whole genome shotgun (WGS) entry which is preliminary data.</text>
</comment>
<keyword evidence="1" id="KW-0732">Signal</keyword>
<dbReference type="Gene3D" id="2.40.128.110">
    <property type="entry name" value="Lipid/polyisoprenoid-binding, YceI-like"/>
    <property type="match status" value="1"/>
</dbReference>
<dbReference type="SUPFAM" id="SSF101874">
    <property type="entry name" value="YceI-like"/>
    <property type="match status" value="1"/>
</dbReference>
<evidence type="ECO:0000259" key="2">
    <source>
        <dbReference type="SMART" id="SM00867"/>
    </source>
</evidence>
<name>A0A916ZA30_9BACT</name>
<protein>
    <submittedName>
        <fullName evidence="3">Polyisoprenoid-binding protein</fullName>
    </submittedName>
</protein>
<accession>A0A916ZA30</accession>
<feature type="domain" description="Lipid/polyisoprenoid-binding YceI-like" evidence="2">
    <location>
        <begin position="21"/>
        <end position="185"/>
    </location>
</feature>
<dbReference type="PANTHER" id="PTHR34406">
    <property type="entry name" value="PROTEIN YCEI"/>
    <property type="match status" value="1"/>
</dbReference>
<dbReference type="Pfam" id="PF04264">
    <property type="entry name" value="YceI"/>
    <property type="match status" value="1"/>
</dbReference>